<protein>
    <submittedName>
        <fullName evidence="2">Os10g0510050 protein</fullName>
    </submittedName>
</protein>
<keyword evidence="3" id="KW-1185">Reference proteome</keyword>
<dbReference type="PaxDb" id="39947-A0A0P0XWE5"/>
<reference evidence="2 3" key="3">
    <citation type="journal article" date="2013" name="Rice">
        <title>Improvement of the Oryza sativa Nipponbare reference genome using next generation sequence and optical map data.</title>
        <authorList>
            <person name="Kawahara Y."/>
            <person name="de la Bastide M."/>
            <person name="Hamilton J.P."/>
            <person name="Kanamori H."/>
            <person name="McCombie W.R."/>
            <person name="Ouyang S."/>
            <person name="Schwartz D.C."/>
            <person name="Tanaka T."/>
            <person name="Wu J."/>
            <person name="Zhou S."/>
            <person name="Childs K.L."/>
            <person name="Davidson R.M."/>
            <person name="Lin H."/>
            <person name="Quesada-Ocampo L."/>
            <person name="Vaillancourt B."/>
            <person name="Sakai H."/>
            <person name="Lee S.S."/>
            <person name="Kim J."/>
            <person name="Numa H."/>
            <person name="Itoh T."/>
            <person name="Buell C.R."/>
            <person name="Matsumoto T."/>
        </authorList>
    </citation>
    <scope>NUCLEOTIDE SEQUENCE [LARGE SCALE GENOMIC DNA]</scope>
    <source>
        <strain evidence="3">cv. Nipponbare</strain>
    </source>
</reference>
<proteinExistence type="predicted"/>
<evidence type="ECO:0000256" key="1">
    <source>
        <dbReference type="SAM" id="Phobius"/>
    </source>
</evidence>
<organism evidence="2 3">
    <name type="scientific">Oryza sativa subsp. japonica</name>
    <name type="common">Rice</name>
    <dbReference type="NCBI Taxonomy" id="39947"/>
    <lineage>
        <taxon>Eukaryota</taxon>
        <taxon>Viridiplantae</taxon>
        <taxon>Streptophyta</taxon>
        <taxon>Embryophyta</taxon>
        <taxon>Tracheophyta</taxon>
        <taxon>Spermatophyta</taxon>
        <taxon>Magnoliopsida</taxon>
        <taxon>Liliopsida</taxon>
        <taxon>Poales</taxon>
        <taxon>Poaceae</taxon>
        <taxon>BOP clade</taxon>
        <taxon>Oryzoideae</taxon>
        <taxon>Oryzeae</taxon>
        <taxon>Oryzinae</taxon>
        <taxon>Oryza</taxon>
        <taxon>Oryza sativa</taxon>
    </lineage>
</organism>
<dbReference type="Gramene" id="Os10t0510050-00">
    <property type="protein sequence ID" value="Os10t0510050-00"/>
    <property type="gene ID" value="Os10g0510050"/>
</dbReference>
<dbReference type="AlphaFoldDB" id="A0A0P0XWE5"/>
<dbReference type="Proteomes" id="UP000059680">
    <property type="component" value="Chromosome 10"/>
</dbReference>
<keyword evidence="1" id="KW-1133">Transmembrane helix</keyword>
<reference evidence="3" key="1">
    <citation type="journal article" date="2005" name="Nature">
        <title>The map-based sequence of the rice genome.</title>
        <authorList>
            <consortium name="International rice genome sequencing project (IRGSP)"/>
            <person name="Matsumoto T."/>
            <person name="Wu J."/>
            <person name="Kanamori H."/>
            <person name="Katayose Y."/>
            <person name="Fujisawa M."/>
            <person name="Namiki N."/>
            <person name="Mizuno H."/>
            <person name="Yamamoto K."/>
            <person name="Antonio B.A."/>
            <person name="Baba T."/>
            <person name="Sakata K."/>
            <person name="Nagamura Y."/>
            <person name="Aoki H."/>
            <person name="Arikawa K."/>
            <person name="Arita K."/>
            <person name="Bito T."/>
            <person name="Chiden Y."/>
            <person name="Fujitsuka N."/>
            <person name="Fukunaka R."/>
            <person name="Hamada M."/>
            <person name="Harada C."/>
            <person name="Hayashi A."/>
            <person name="Hijishita S."/>
            <person name="Honda M."/>
            <person name="Hosokawa S."/>
            <person name="Ichikawa Y."/>
            <person name="Idonuma A."/>
            <person name="Iijima M."/>
            <person name="Ikeda M."/>
            <person name="Ikeno M."/>
            <person name="Ito K."/>
            <person name="Ito S."/>
            <person name="Ito T."/>
            <person name="Ito Y."/>
            <person name="Ito Y."/>
            <person name="Iwabuchi A."/>
            <person name="Kamiya K."/>
            <person name="Karasawa W."/>
            <person name="Kurita K."/>
            <person name="Katagiri S."/>
            <person name="Kikuta A."/>
            <person name="Kobayashi H."/>
            <person name="Kobayashi N."/>
            <person name="Machita K."/>
            <person name="Maehara T."/>
            <person name="Masukawa M."/>
            <person name="Mizubayashi T."/>
            <person name="Mukai Y."/>
            <person name="Nagasaki H."/>
            <person name="Nagata Y."/>
            <person name="Naito S."/>
            <person name="Nakashima M."/>
            <person name="Nakama Y."/>
            <person name="Nakamichi Y."/>
            <person name="Nakamura M."/>
            <person name="Meguro A."/>
            <person name="Negishi M."/>
            <person name="Ohta I."/>
            <person name="Ohta T."/>
            <person name="Okamoto M."/>
            <person name="Ono N."/>
            <person name="Saji S."/>
            <person name="Sakaguchi M."/>
            <person name="Sakai K."/>
            <person name="Shibata M."/>
            <person name="Shimokawa T."/>
            <person name="Song J."/>
            <person name="Takazaki Y."/>
            <person name="Terasawa K."/>
            <person name="Tsugane M."/>
            <person name="Tsuji K."/>
            <person name="Ueda S."/>
            <person name="Waki K."/>
            <person name="Yamagata H."/>
            <person name="Yamamoto M."/>
            <person name="Yamamoto S."/>
            <person name="Yamane H."/>
            <person name="Yoshiki S."/>
            <person name="Yoshihara R."/>
            <person name="Yukawa K."/>
            <person name="Zhong H."/>
            <person name="Yano M."/>
            <person name="Yuan Q."/>
            <person name="Ouyang S."/>
            <person name="Liu J."/>
            <person name="Jones K.M."/>
            <person name="Gansberger K."/>
            <person name="Moffat K."/>
            <person name="Hill J."/>
            <person name="Bera J."/>
            <person name="Fadrosh D."/>
            <person name="Jin S."/>
            <person name="Johri S."/>
            <person name="Kim M."/>
            <person name="Overton L."/>
            <person name="Reardon M."/>
            <person name="Tsitrin T."/>
            <person name="Vuong H."/>
            <person name="Weaver B."/>
            <person name="Ciecko A."/>
            <person name="Tallon L."/>
            <person name="Jackson J."/>
            <person name="Pai G."/>
            <person name="Aken S.V."/>
            <person name="Utterback T."/>
            <person name="Reidmuller S."/>
            <person name="Feldblyum T."/>
            <person name="Hsiao J."/>
            <person name="Zismann V."/>
            <person name="Iobst S."/>
            <person name="de Vazeille A.R."/>
            <person name="Buell C.R."/>
            <person name="Ying K."/>
            <person name="Li Y."/>
            <person name="Lu T."/>
            <person name="Huang Y."/>
            <person name="Zhao Q."/>
            <person name="Feng Q."/>
            <person name="Zhang L."/>
            <person name="Zhu J."/>
            <person name="Weng Q."/>
            <person name="Mu J."/>
            <person name="Lu Y."/>
            <person name="Fan D."/>
            <person name="Liu Y."/>
            <person name="Guan J."/>
            <person name="Zhang Y."/>
            <person name="Yu S."/>
            <person name="Liu X."/>
            <person name="Zhang Y."/>
            <person name="Hong G."/>
            <person name="Han B."/>
            <person name="Choisne N."/>
            <person name="Demange N."/>
            <person name="Orjeda G."/>
            <person name="Samain S."/>
            <person name="Cattolico L."/>
            <person name="Pelletier E."/>
            <person name="Couloux A."/>
            <person name="Segurens B."/>
            <person name="Wincker P."/>
            <person name="D'Hont A."/>
            <person name="Scarpelli C."/>
            <person name="Weissenbach J."/>
            <person name="Salanoubat M."/>
            <person name="Quetier F."/>
            <person name="Yu Y."/>
            <person name="Kim H.R."/>
            <person name="Rambo T."/>
            <person name="Currie J."/>
            <person name="Collura K."/>
            <person name="Luo M."/>
            <person name="Yang T."/>
            <person name="Ammiraju J.S.S."/>
            <person name="Engler F."/>
            <person name="Soderlund C."/>
            <person name="Wing R.A."/>
            <person name="Palmer L.E."/>
            <person name="de la Bastide M."/>
            <person name="Spiegel L."/>
            <person name="Nascimento L."/>
            <person name="Zutavern T."/>
            <person name="O'Shaughnessy A."/>
            <person name="Dike S."/>
            <person name="Dedhia N."/>
            <person name="Preston R."/>
            <person name="Balija V."/>
            <person name="McCombie W.R."/>
            <person name="Chow T."/>
            <person name="Chen H."/>
            <person name="Chung M."/>
            <person name="Chen C."/>
            <person name="Shaw J."/>
            <person name="Wu H."/>
            <person name="Hsiao K."/>
            <person name="Chao Y."/>
            <person name="Chu M."/>
            <person name="Cheng C."/>
            <person name="Hour A."/>
            <person name="Lee P."/>
            <person name="Lin S."/>
            <person name="Lin Y."/>
            <person name="Liou J."/>
            <person name="Liu S."/>
            <person name="Hsing Y."/>
            <person name="Raghuvanshi S."/>
            <person name="Mohanty A."/>
            <person name="Bharti A.K."/>
            <person name="Gaur A."/>
            <person name="Gupta V."/>
            <person name="Kumar D."/>
            <person name="Ravi V."/>
            <person name="Vij S."/>
            <person name="Kapur A."/>
            <person name="Khurana P."/>
            <person name="Khurana P."/>
            <person name="Khurana J.P."/>
            <person name="Tyagi A.K."/>
            <person name="Gaikwad K."/>
            <person name="Singh A."/>
            <person name="Dalal V."/>
            <person name="Srivastava S."/>
            <person name="Dixit A."/>
            <person name="Pal A.K."/>
            <person name="Ghazi I.A."/>
            <person name="Yadav M."/>
            <person name="Pandit A."/>
            <person name="Bhargava A."/>
            <person name="Sureshbabu K."/>
            <person name="Batra K."/>
            <person name="Sharma T.R."/>
            <person name="Mohapatra T."/>
            <person name="Singh N.K."/>
            <person name="Messing J."/>
            <person name="Nelson A.B."/>
            <person name="Fuks G."/>
            <person name="Kavchok S."/>
            <person name="Keizer G."/>
            <person name="Linton E."/>
            <person name="Llaca V."/>
            <person name="Song R."/>
            <person name="Tanyolac B."/>
            <person name="Young S."/>
            <person name="Ho-Il K."/>
            <person name="Hahn J.H."/>
            <person name="Sangsakoo G."/>
            <person name="Vanavichit A."/>
            <person name="de Mattos Luiz.A.T."/>
            <person name="Zimmer P.D."/>
            <person name="Malone G."/>
            <person name="Dellagostin O."/>
            <person name="de Oliveira A.C."/>
            <person name="Bevan M."/>
            <person name="Bancroft I."/>
            <person name="Minx P."/>
            <person name="Cordum H."/>
            <person name="Wilson R."/>
            <person name="Cheng Z."/>
            <person name="Jin W."/>
            <person name="Jiang J."/>
            <person name="Leong S.A."/>
            <person name="Iwama H."/>
            <person name="Gojobori T."/>
            <person name="Itoh T."/>
            <person name="Niimura Y."/>
            <person name="Fujii Y."/>
            <person name="Habara T."/>
            <person name="Sakai H."/>
            <person name="Sato Y."/>
            <person name="Wilson G."/>
            <person name="Kumar K."/>
            <person name="McCouch S."/>
            <person name="Juretic N."/>
            <person name="Hoen D."/>
            <person name="Wright S."/>
            <person name="Bruskiewich R."/>
            <person name="Bureau T."/>
            <person name="Miyao A."/>
            <person name="Hirochika H."/>
            <person name="Nishikawa T."/>
            <person name="Kadowaki K."/>
            <person name="Sugiura M."/>
            <person name="Burr B."/>
            <person name="Sasaki T."/>
        </authorList>
    </citation>
    <scope>NUCLEOTIDE SEQUENCE [LARGE SCALE GENOMIC DNA]</scope>
    <source>
        <strain evidence="3">cv. Nipponbare</strain>
    </source>
</reference>
<feature type="transmembrane region" description="Helical" evidence="1">
    <location>
        <begin position="72"/>
        <end position="98"/>
    </location>
</feature>
<reference evidence="2 3" key="2">
    <citation type="journal article" date="2013" name="Plant Cell Physiol.">
        <title>Rice Annotation Project Database (RAP-DB): an integrative and interactive database for rice genomics.</title>
        <authorList>
            <person name="Sakai H."/>
            <person name="Lee S.S."/>
            <person name="Tanaka T."/>
            <person name="Numa H."/>
            <person name="Kim J."/>
            <person name="Kawahara Y."/>
            <person name="Wakimoto H."/>
            <person name="Yang C.C."/>
            <person name="Iwamoto M."/>
            <person name="Abe T."/>
            <person name="Yamada Y."/>
            <person name="Muto A."/>
            <person name="Inokuchi H."/>
            <person name="Ikemura T."/>
            <person name="Matsumoto T."/>
            <person name="Sasaki T."/>
            <person name="Itoh T."/>
        </authorList>
    </citation>
    <scope>NUCLEOTIDE SEQUENCE [LARGE SCALE GENOMIC DNA]</scope>
    <source>
        <strain evidence="3">cv. Nipponbare</strain>
    </source>
</reference>
<gene>
    <name evidence="2" type="ordered locus">Os10g0510050</name>
    <name evidence="2" type="ORF">OSNPB_100510050</name>
</gene>
<evidence type="ECO:0000313" key="3">
    <source>
        <dbReference type="Proteomes" id="UP000059680"/>
    </source>
</evidence>
<sequence length="108" mass="12471">MRKGITFVDWDCVTDTISRIQDNTYCTSTSIEGKHGLNSDIHGWNAECLKHNLCHLLPVGLRVKWSLRKKNWMLFWCYTKLIVECVVPNFLHVIPVAYNSMLNGVFQG</sequence>
<keyword evidence="1" id="KW-0472">Membrane</keyword>
<evidence type="ECO:0000313" key="2">
    <source>
        <dbReference type="EMBL" id="BAT11612.1"/>
    </source>
</evidence>
<dbReference type="InParanoid" id="A0A0P0XWE5"/>
<keyword evidence="1" id="KW-0812">Transmembrane</keyword>
<name>A0A0P0XWE5_ORYSJ</name>
<accession>A0A0P0XWE5</accession>
<dbReference type="FunCoup" id="A0A0P0XWE5">
    <property type="interactions" value="2"/>
</dbReference>
<dbReference type="EMBL" id="AP014966">
    <property type="protein sequence ID" value="BAT11612.1"/>
    <property type="molecule type" value="Genomic_DNA"/>
</dbReference>